<organism evidence="2">
    <name type="scientific">Hexamita inflata</name>
    <dbReference type="NCBI Taxonomy" id="28002"/>
    <lineage>
        <taxon>Eukaryota</taxon>
        <taxon>Metamonada</taxon>
        <taxon>Diplomonadida</taxon>
        <taxon>Hexamitidae</taxon>
        <taxon>Hexamitinae</taxon>
        <taxon>Hexamita</taxon>
    </lineage>
</organism>
<feature type="transmembrane region" description="Helical" evidence="1">
    <location>
        <begin position="42"/>
        <end position="63"/>
    </location>
</feature>
<comment type="caution">
    <text evidence="2">The sequence shown here is derived from an EMBL/GenBank/DDBJ whole genome shotgun (WGS) entry which is preliminary data.</text>
</comment>
<dbReference type="AlphaFoldDB" id="A0AA86Q5Y5"/>
<evidence type="ECO:0000313" key="3">
    <source>
        <dbReference type="EMBL" id="CAL6030408.1"/>
    </source>
</evidence>
<evidence type="ECO:0000313" key="2">
    <source>
        <dbReference type="EMBL" id="CAI9951171.1"/>
    </source>
</evidence>
<keyword evidence="1" id="KW-0812">Transmembrane</keyword>
<keyword evidence="1" id="KW-0472">Membrane</keyword>
<dbReference type="EMBL" id="CAXDID020000115">
    <property type="protein sequence ID" value="CAL6030408.1"/>
    <property type="molecule type" value="Genomic_DNA"/>
</dbReference>
<keyword evidence="4" id="KW-1185">Reference proteome</keyword>
<keyword evidence="1" id="KW-1133">Transmembrane helix</keyword>
<sequence>MTYTDFNSCVRNCDNGICELAYNSLLYKSEYACKITAASYSLFWWFMIIPVITFVLFCLLCCCCKDKDEHQTKPVQKTKKVIQPSNEMQKTKVNQNVTGIAPQGQLVTLQNGQVGIFIPLNQSQDQVPFYLPIYQQPIYGQQIFKEQETVNNYEAMYMPVMLMQ</sequence>
<protein>
    <submittedName>
        <fullName evidence="3">Hypothetical_protein</fullName>
    </submittedName>
</protein>
<proteinExistence type="predicted"/>
<dbReference type="EMBL" id="CATOUU010000822">
    <property type="protein sequence ID" value="CAI9951171.1"/>
    <property type="molecule type" value="Genomic_DNA"/>
</dbReference>
<name>A0AA86Q5Y5_9EUKA</name>
<accession>A0AA86Q5Y5</accession>
<gene>
    <name evidence="3" type="ORF">HINF_LOCUS33285</name>
    <name evidence="2" type="ORF">HINF_LOCUS38816</name>
</gene>
<reference evidence="2" key="1">
    <citation type="submission" date="2023-06" db="EMBL/GenBank/DDBJ databases">
        <authorList>
            <person name="Kurt Z."/>
        </authorList>
    </citation>
    <scope>NUCLEOTIDE SEQUENCE</scope>
</reference>
<dbReference type="Proteomes" id="UP001642409">
    <property type="component" value="Unassembled WGS sequence"/>
</dbReference>
<evidence type="ECO:0000256" key="1">
    <source>
        <dbReference type="SAM" id="Phobius"/>
    </source>
</evidence>
<reference evidence="3 4" key="2">
    <citation type="submission" date="2024-07" db="EMBL/GenBank/DDBJ databases">
        <authorList>
            <person name="Akdeniz Z."/>
        </authorList>
    </citation>
    <scope>NUCLEOTIDE SEQUENCE [LARGE SCALE GENOMIC DNA]</scope>
</reference>
<evidence type="ECO:0000313" key="4">
    <source>
        <dbReference type="Proteomes" id="UP001642409"/>
    </source>
</evidence>